<dbReference type="InterPro" id="IPR036282">
    <property type="entry name" value="Glutathione-S-Trfase_C_sf"/>
</dbReference>
<sequence length="212" mass="24721">MKLYSYWRSSTAYRLRIALNIKQVTYDIIPVHLVKDGGEQFSPWYTELNPQQRVPVLDTGKSCLIQSMAILEWLDETYSEPPLLPVDHLSRAQVRAMMQLIGCDIHPLNNIRVLKYLSEQLQVDDSAKQTWYQHWVIDGFRAFETLLKRHSGQYCWHDQLTLADVTLIPQVYNARRFQVELTEFPNVTKIYNHCMQHAAFKNASPDAQPDAI</sequence>
<feature type="domain" description="GST N-terminal" evidence="2">
    <location>
        <begin position="1"/>
        <end position="82"/>
    </location>
</feature>
<dbReference type="PROSITE" id="PS50404">
    <property type="entry name" value="GST_NTER"/>
    <property type="match status" value="1"/>
</dbReference>
<dbReference type="InterPro" id="IPR004045">
    <property type="entry name" value="Glutathione_S-Trfase_N"/>
</dbReference>
<dbReference type="Pfam" id="PF02798">
    <property type="entry name" value="GST_N"/>
    <property type="match status" value="1"/>
</dbReference>
<comment type="similarity">
    <text evidence="1">Belongs to the GST superfamily. Zeta family.</text>
</comment>
<dbReference type="Pfam" id="PF14497">
    <property type="entry name" value="GST_C_3"/>
    <property type="match status" value="1"/>
</dbReference>
<dbReference type="InterPro" id="IPR034333">
    <property type="entry name" value="GST_Zeta_N"/>
</dbReference>
<dbReference type="Gene3D" id="3.40.30.10">
    <property type="entry name" value="Glutaredoxin"/>
    <property type="match status" value="1"/>
</dbReference>
<dbReference type="AlphaFoldDB" id="A0A4P9VRM2"/>
<dbReference type="FunFam" id="1.20.1050.10:FF:000017">
    <property type="entry name" value="Maleylacetoacetate isomerase"/>
    <property type="match status" value="1"/>
</dbReference>
<evidence type="ECO:0000313" key="5">
    <source>
        <dbReference type="Proteomes" id="UP000257039"/>
    </source>
</evidence>
<dbReference type="Proteomes" id="UP000257039">
    <property type="component" value="Unassembled WGS sequence"/>
</dbReference>
<dbReference type="GO" id="GO:0016034">
    <property type="term" value="F:maleylacetoacetate isomerase activity"/>
    <property type="evidence" value="ECO:0007669"/>
    <property type="project" value="UniProtKB-EC"/>
</dbReference>
<keyword evidence="4" id="KW-0413">Isomerase</keyword>
<dbReference type="InterPro" id="IPR034330">
    <property type="entry name" value="GST_Zeta_C"/>
</dbReference>
<dbReference type="InterPro" id="IPR040079">
    <property type="entry name" value="Glutathione_S-Trfase"/>
</dbReference>
<dbReference type="InterPro" id="IPR004046">
    <property type="entry name" value="GST_C"/>
</dbReference>
<proteinExistence type="inferred from homology"/>
<gene>
    <name evidence="4" type="primary">maiA</name>
    <name evidence="4" type="ORF">B9G39_15870</name>
</gene>
<dbReference type="GO" id="GO:0005737">
    <property type="term" value="C:cytoplasm"/>
    <property type="evidence" value="ECO:0007669"/>
    <property type="project" value="InterPro"/>
</dbReference>
<dbReference type="GO" id="GO:0006749">
    <property type="term" value="P:glutathione metabolic process"/>
    <property type="evidence" value="ECO:0007669"/>
    <property type="project" value="TreeGrafter"/>
</dbReference>
<dbReference type="GO" id="GO:0004364">
    <property type="term" value="F:glutathione transferase activity"/>
    <property type="evidence" value="ECO:0007669"/>
    <property type="project" value="TreeGrafter"/>
</dbReference>
<dbReference type="EMBL" id="NDXW01000001">
    <property type="protein sequence ID" value="RDH44792.1"/>
    <property type="molecule type" value="Genomic_DNA"/>
</dbReference>
<dbReference type="CDD" id="cd03191">
    <property type="entry name" value="GST_C_Zeta"/>
    <property type="match status" value="1"/>
</dbReference>
<dbReference type="CDD" id="cd03042">
    <property type="entry name" value="GST_N_Zeta"/>
    <property type="match status" value="1"/>
</dbReference>
<keyword evidence="5" id="KW-1185">Reference proteome</keyword>
<dbReference type="EC" id="5.2.1.2" evidence="4"/>
<dbReference type="SFLD" id="SFLDG00358">
    <property type="entry name" value="Main_(cytGST)"/>
    <property type="match status" value="1"/>
</dbReference>
<dbReference type="PANTHER" id="PTHR42673">
    <property type="entry name" value="MALEYLACETOACETATE ISOMERASE"/>
    <property type="match status" value="1"/>
</dbReference>
<dbReference type="NCBIfam" id="TIGR01262">
    <property type="entry name" value="maiA"/>
    <property type="match status" value="1"/>
</dbReference>
<dbReference type="InterPro" id="IPR010987">
    <property type="entry name" value="Glutathione-S-Trfase_C-like"/>
</dbReference>
<evidence type="ECO:0000313" key="4">
    <source>
        <dbReference type="EMBL" id="RDH44792.1"/>
    </source>
</evidence>
<dbReference type="InterPro" id="IPR036249">
    <property type="entry name" value="Thioredoxin-like_sf"/>
</dbReference>
<protein>
    <submittedName>
        <fullName evidence="4">Maleylacetoacetate isomerase</fullName>
        <ecNumber evidence="4">5.2.1.2</ecNumber>
    </submittedName>
</protein>
<reference evidence="4 5" key="1">
    <citation type="submission" date="2017-04" db="EMBL/GenBank/DDBJ databases">
        <title>Draft genome sequence of Zooshikella ganghwensis VG4 isolated from Red Sea sediments.</title>
        <authorList>
            <person name="Rehman Z."/>
            <person name="Alam I."/>
            <person name="Kamau A."/>
            <person name="Bajic V."/>
            <person name="Leiknes T."/>
        </authorList>
    </citation>
    <scope>NUCLEOTIDE SEQUENCE [LARGE SCALE GENOMIC DNA]</scope>
    <source>
        <strain evidence="4 5">VG4</strain>
    </source>
</reference>
<organism evidence="4 5">
    <name type="scientific">Zooshikella ganghwensis</name>
    <dbReference type="NCBI Taxonomy" id="202772"/>
    <lineage>
        <taxon>Bacteria</taxon>
        <taxon>Pseudomonadati</taxon>
        <taxon>Pseudomonadota</taxon>
        <taxon>Gammaproteobacteria</taxon>
        <taxon>Oceanospirillales</taxon>
        <taxon>Zooshikellaceae</taxon>
        <taxon>Zooshikella</taxon>
    </lineage>
</organism>
<dbReference type="PROSITE" id="PS50405">
    <property type="entry name" value="GST_CTER"/>
    <property type="match status" value="1"/>
</dbReference>
<dbReference type="GO" id="GO:0006559">
    <property type="term" value="P:L-phenylalanine catabolic process"/>
    <property type="evidence" value="ECO:0007669"/>
    <property type="project" value="TreeGrafter"/>
</dbReference>
<evidence type="ECO:0000259" key="3">
    <source>
        <dbReference type="PROSITE" id="PS50405"/>
    </source>
</evidence>
<comment type="caution">
    <text evidence="4">The sequence shown here is derived from an EMBL/GenBank/DDBJ whole genome shotgun (WGS) entry which is preliminary data.</text>
</comment>
<dbReference type="SUPFAM" id="SSF47616">
    <property type="entry name" value="GST C-terminal domain-like"/>
    <property type="match status" value="1"/>
</dbReference>
<dbReference type="PANTHER" id="PTHR42673:SF21">
    <property type="entry name" value="GLUTATHIONE S-TRANSFERASE YFCF"/>
    <property type="match status" value="1"/>
</dbReference>
<evidence type="ECO:0000256" key="1">
    <source>
        <dbReference type="ARBA" id="ARBA00010007"/>
    </source>
</evidence>
<evidence type="ECO:0000259" key="2">
    <source>
        <dbReference type="PROSITE" id="PS50404"/>
    </source>
</evidence>
<dbReference type="Gene3D" id="1.20.1050.10">
    <property type="match status" value="1"/>
</dbReference>
<dbReference type="InterPro" id="IPR005955">
    <property type="entry name" value="GST_Zeta"/>
</dbReference>
<name>A0A4P9VRM2_9GAMM</name>
<dbReference type="RefSeq" id="WP_094787869.1">
    <property type="nucleotide sequence ID" value="NZ_JAEVHG010000012.1"/>
</dbReference>
<dbReference type="SUPFAM" id="SSF52833">
    <property type="entry name" value="Thioredoxin-like"/>
    <property type="match status" value="1"/>
</dbReference>
<dbReference type="SFLD" id="SFLDS00019">
    <property type="entry name" value="Glutathione_Transferase_(cytos"/>
    <property type="match status" value="1"/>
</dbReference>
<accession>A0A4P9VRM2</accession>
<feature type="domain" description="GST C-terminal" evidence="3">
    <location>
        <begin position="87"/>
        <end position="212"/>
    </location>
</feature>